<keyword evidence="2" id="KW-1185">Reference proteome</keyword>
<dbReference type="OrthoDB" id="9784823at2"/>
<accession>A0A0N7FV82</accession>
<evidence type="ECO:0008006" key="3">
    <source>
        <dbReference type="Google" id="ProtNLM"/>
    </source>
</evidence>
<reference evidence="2" key="1">
    <citation type="submission" date="2015-06" db="EMBL/GenBank/DDBJ databases">
        <title>Complete genome sequence and metabolic analysis of phthalate degradation pathway in Gordonia sp. QH-11.</title>
        <authorList>
            <person name="Jin D."/>
            <person name="Kong X."/>
            <person name="Bai Z."/>
        </authorList>
    </citation>
    <scope>NUCLEOTIDE SEQUENCE [LARGE SCALE GENOMIC DNA]</scope>
    <source>
        <strain evidence="2">QH-11</strain>
    </source>
</reference>
<dbReference type="AlphaFoldDB" id="A0A0N7FV82"/>
<dbReference type="KEGG" id="goq:ACH46_20460"/>
<dbReference type="PATRIC" id="fig|1136941.3.peg.4192"/>
<evidence type="ECO:0000313" key="1">
    <source>
        <dbReference type="EMBL" id="ALG86431.1"/>
    </source>
</evidence>
<sequence>MEATVTMQQIADVTGVQRAVVSMWRSRYADGDTAFPAPVKRRGSTFEFSASQIATWLQLSELGNNPHAAADLELHSSVMDAAVVDAEAASALLLITARTKGTAHDLEDIEAAHVAIGISDDRLLSIDDVANARERADLVPVVDTLSEAAFGAANVLPHLASRVQRNTEAITDELLTSDGRTLLASIVAELVRTSDRVVIPEGPGGLELVRAAAEMLSEAEQPVYGCADSRCASLADRVQWRTLLAADASIESVVQDSDDWAAGLVIAQWASATMDDADEFFDWLDDLTLQMGSGTLLLVGPASLLIDDLPPMRTSRRSLFLGTEGYVAPLRYTAPLTRGLLRSGSRKQLALWVLSRAEDDASAVTVYADHSEHKLNAFETQTLAADIAASVRGDRASSQHGYLRGTARNSGAMLTRGVMRVAPTSDSSLDGREVHARVWAADDQVDVPVLRGIELEAVQRDSKPKVRTWRSATTGVSRLARGLSGHQVPTELIAPMGPGRVAVIGPEELRGDALLDARGVDRLELERAAPRARFTHPNDVVYLPTKQRVAIVDRTGGHLVLSPARIVRCSDNIESDVQLVPHIVAEDITQQAGADTAGWVLRTVPTGQVEGLMRVQERIETRRAAIAAEAAALDAIQSELARGVAAGVLTTRITHSGATGSTDQQED</sequence>
<dbReference type="Proteomes" id="UP000063789">
    <property type="component" value="Chromosome"/>
</dbReference>
<evidence type="ECO:0000313" key="2">
    <source>
        <dbReference type="Proteomes" id="UP000063789"/>
    </source>
</evidence>
<name>A0A0N7FV82_9ACTN</name>
<dbReference type="EMBL" id="CP011853">
    <property type="protein sequence ID" value="ALG86431.1"/>
    <property type="molecule type" value="Genomic_DNA"/>
</dbReference>
<organism evidence="1 2">
    <name type="scientific">Gordonia phthalatica</name>
    <dbReference type="NCBI Taxonomy" id="1136941"/>
    <lineage>
        <taxon>Bacteria</taxon>
        <taxon>Bacillati</taxon>
        <taxon>Actinomycetota</taxon>
        <taxon>Actinomycetes</taxon>
        <taxon>Mycobacteriales</taxon>
        <taxon>Gordoniaceae</taxon>
        <taxon>Gordonia</taxon>
    </lineage>
</organism>
<reference evidence="1 2" key="2">
    <citation type="journal article" date="2017" name="Int. J. Syst. Evol. Microbiol.">
        <title>Gordonia phthalatica sp. nov., a di-n-butyl phthalate-degrading bacterium isolated from activated sludge.</title>
        <authorList>
            <person name="Jin D."/>
            <person name="Kong X."/>
            <person name="Jia M."/>
            <person name="Yu X."/>
            <person name="Wang X."/>
            <person name="Zhuang X."/>
            <person name="Deng Y."/>
            <person name="Bai Z."/>
        </authorList>
    </citation>
    <scope>NUCLEOTIDE SEQUENCE [LARGE SCALE GENOMIC DNA]</scope>
    <source>
        <strain evidence="1 2">QH-11</strain>
    </source>
</reference>
<gene>
    <name evidence="1" type="ORF">ACH46_20460</name>
</gene>
<proteinExistence type="predicted"/>
<dbReference type="RefSeq" id="WP_062394696.1">
    <property type="nucleotide sequence ID" value="NZ_CP011853.1"/>
</dbReference>
<dbReference type="STRING" id="1136941.ACH46_20460"/>
<protein>
    <recommendedName>
        <fullName evidence="3">DNA-binding protein</fullName>
    </recommendedName>
</protein>